<proteinExistence type="predicted"/>
<dbReference type="Proteomes" id="UP000504617">
    <property type="component" value="Unplaced"/>
</dbReference>
<dbReference type="InterPro" id="IPR036116">
    <property type="entry name" value="FN3_sf"/>
</dbReference>
<feature type="domain" description="Fibronectin type-III" evidence="1">
    <location>
        <begin position="12"/>
        <end position="99"/>
    </location>
</feature>
<dbReference type="PANTHER" id="PTHR47135">
    <property type="entry name" value="FIBRONECTIN TYPE III DOMAIN-CONTAINING PROTEIN 7"/>
    <property type="match status" value="1"/>
</dbReference>
<dbReference type="AlphaFoldDB" id="A0A6I9Y2G4"/>
<dbReference type="CDD" id="cd00063">
    <property type="entry name" value="FN3"/>
    <property type="match status" value="1"/>
</dbReference>
<dbReference type="SUPFAM" id="SSF49265">
    <property type="entry name" value="Fibronectin type III"/>
    <property type="match status" value="1"/>
</dbReference>
<dbReference type="CTD" id="163479"/>
<dbReference type="InterPro" id="IPR003961">
    <property type="entry name" value="FN3_dom"/>
</dbReference>
<keyword evidence="2" id="KW-1185">Reference proteome</keyword>
<gene>
    <name evidence="3" type="primary">FNDC7</name>
</gene>
<accession>A0A6I9Y2G4</accession>
<evidence type="ECO:0000313" key="2">
    <source>
        <dbReference type="Proteomes" id="UP000504617"/>
    </source>
</evidence>
<dbReference type="PANTHER" id="PTHR47135:SF1">
    <property type="entry name" value="FIBRONECTIN TYPE III DOMAIN-CONTAINING PROTEIN 7"/>
    <property type="match status" value="1"/>
</dbReference>
<dbReference type="GeneID" id="106545271"/>
<dbReference type="Pfam" id="PF00041">
    <property type="entry name" value="fn3"/>
    <property type="match status" value="1"/>
</dbReference>
<dbReference type="PROSITE" id="PS50853">
    <property type="entry name" value="FN3"/>
    <property type="match status" value="1"/>
</dbReference>
<name>A0A6I9Y2G4_9SAUR</name>
<reference evidence="3" key="1">
    <citation type="submission" date="2025-08" db="UniProtKB">
        <authorList>
            <consortium name="RefSeq"/>
        </authorList>
    </citation>
    <scope>IDENTIFICATION</scope>
    <source>
        <tissue evidence="3">Skeletal muscle</tissue>
    </source>
</reference>
<dbReference type="Gene3D" id="2.60.40.10">
    <property type="entry name" value="Immunoglobulins"/>
    <property type="match status" value="1"/>
</dbReference>
<dbReference type="RefSeq" id="XP_013917253.1">
    <property type="nucleotide sequence ID" value="XM_014061778.1"/>
</dbReference>
<protein>
    <submittedName>
        <fullName evidence="3">Fibronectin type III domain-containing protein 7</fullName>
    </submittedName>
</protein>
<dbReference type="KEGG" id="tsr:106545271"/>
<evidence type="ECO:0000313" key="3">
    <source>
        <dbReference type="RefSeq" id="XP_013917253.1"/>
    </source>
</evidence>
<sequence length="213" mass="23323">MFYVPPLANPCCPAYLSVTQVTQSTANISWSPGTGAKAYITILESDQRQARCRTLQTSCLLGCITCGTNYTVTVQAVSETGLISDCTYKGFSSSPCCPSGVKLYRLGNNSIRVYWRTSKESINYSTNLYGSKRNFTCISVGALTYCDITEIPCGDVYMVEVSPLIDHNRAKIAFCPKKMYSVTCSGNSVGMVIYRGRSADQHQVLSEKTETIP</sequence>
<evidence type="ECO:0000259" key="1">
    <source>
        <dbReference type="PROSITE" id="PS50853"/>
    </source>
</evidence>
<dbReference type="InterPro" id="IPR013783">
    <property type="entry name" value="Ig-like_fold"/>
</dbReference>
<organism evidence="2 3">
    <name type="scientific">Thamnophis sirtalis</name>
    <dbReference type="NCBI Taxonomy" id="35019"/>
    <lineage>
        <taxon>Eukaryota</taxon>
        <taxon>Metazoa</taxon>
        <taxon>Chordata</taxon>
        <taxon>Craniata</taxon>
        <taxon>Vertebrata</taxon>
        <taxon>Euteleostomi</taxon>
        <taxon>Lepidosauria</taxon>
        <taxon>Squamata</taxon>
        <taxon>Bifurcata</taxon>
        <taxon>Unidentata</taxon>
        <taxon>Episquamata</taxon>
        <taxon>Toxicofera</taxon>
        <taxon>Serpentes</taxon>
        <taxon>Colubroidea</taxon>
        <taxon>Colubridae</taxon>
        <taxon>Natricinae</taxon>
        <taxon>Thamnophis</taxon>
    </lineage>
</organism>
<dbReference type="OrthoDB" id="9927686at2759"/>